<name>A0A385EE18_9CAUD</name>
<keyword evidence="2" id="KW-1185">Reference proteome</keyword>
<proteinExistence type="predicted"/>
<organism evidence="1 2">
    <name type="scientific">Caulobacter phage CcrBL9</name>
    <dbReference type="NCBI Taxonomy" id="2283270"/>
    <lineage>
        <taxon>Viruses</taxon>
        <taxon>Duplodnaviria</taxon>
        <taxon>Heunggongvirae</taxon>
        <taxon>Uroviricota</taxon>
        <taxon>Caudoviricetes</taxon>
        <taxon>Jeanschmidtviridae</taxon>
        <taxon>Bertelyvirus</taxon>
        <taxon>Bertelyvirus BL9</taxon>
    </lineage>
</organism>
<evidence type="ECO:0000313" key="2">
    <source>
        <dbReference type="Proteomes" id="UP000259421"/>
    </source>
</evidence>
<reference evidence="2" key="1">
    <citation type="submission" date="2018-07" db="EMBL/GenBank/DDBJ databases">
        <title>Giant CbK-like Caulobacter bacteriophages have genetically divergent genomes.</title>
        <authorList>
            <person name="Wilson K.M."/>
            <person name="Ely B."/>
        </authorList>
    </citation>
    <scope>NUCLEOTIDE SEQUENCE [LARGE SCALE GENOMIC DNA]</scope>
</reference>
<accession>A0A385EE18</accession>
<reference evidence="1 2" key="2">
    <citation type="submission" date="2018-09" db="EMBL/GenBank/DDBJ databases">
        <title>Giant CbK-like Caulobacter bacteriophages have genetically divergent genomes.</title>
        <authorList>
            <person name="Wilson K."/>
            <person name="Ely B."/>
        </authorList>
    </citation>
    <scope>NUCLEOTIDE SEQUENCE [LARGE SCALE GENOMIC DNA]</scope>
</reference>
<sequence>MKVTAHYGNGLSRVIPCETREAALDAIKAALRYDRSATFTVDKRITQGAPTRAASERVWLL</sequence>
<protein>
    <submittedName>
        <fullName evidence="1">Uncharacterized protein</fullName>
    </submittedName>
</protein>
<dbReference type="EMBL" id="MH588546">
    <property type="protein sequence ID" value="AXQ69067.1"/>
    <property type="molecule type" value="Genomic_DNA"/>
</dbReference>
<dbReference type="Proteomes" id="UP000259421">
    <property type="component" value="Segment"/>
</dbReference>
<gene>
    <name evidence="1" type="ORF">CcrBL9_gp043</name>
</gene>
<evidence type="ECO:0000313" key="1">
    <source>
        <dbReference type="EMBL" id="AXQ69067.1"/>
    </source>
</evidence>